<sequence>MSGISGLESSELQPSPRYLIRQPVALQWFEDGKLVKRGEDERQAGRFELFLDLLYVAILANFAESIAEHISGAQLVKYILILAPSWHVWSDLRELMNSFYNDDIVQRVFILWIMAVMVVFGNNAPLVDEDIGAMRSAVASYMIARMSSNIAHLFYSFASYHHRRQQRLWFCMSSVALCIYIPLYFESVSIRAKIAVTAISIFIEESVDIAHEVDRFAAFYIIALGEFLFWCIVGSPAAIGLNSRLLRAIWTLIIAFCLNWMYVHNDGAVKGTHPVRHSVYTAFTWVSLHLPLIASLLAGGHIAAKTASEEHLDQAQRWLLCGALGTGLICLYFIAALHKSLDVPDTLLLPKPARIIMRAINGVIIILLPLAHGLEVTAIMSIIMSLMAFCVIWENITSLMRSAKFWENWENTRYPEIRNQAASET</sequence>
<protein>
    <recommendedName>
        <fullName evidence="4">Bacterial low temperature requirement A protein-domain-containing protein</fullName>
    </recommendedName>
</protein>
<dbReference type="OrthoDB" id="191995at2759"/>
<evidence type="ECO:0008006" key="4">
    <source>
        <dbReference type="Google" id="ProtNLM"/>
    </source>
</evidence>
<proteinExistence type="predicted"/>
<accession>V5GF27</accession>
<keyword evidence="1" id="KW-0812">Transmembrane</keyword>
<reference evidence="3" key="1">
    <citation type="journal article" date="2014" name="Genome Announc.">
        <title>Draft genome sequence of the formaldehyde-resistant fungus Byssochlamys spectabilis No. 5 (anamorph Paecilomyces variotii No. 5) (NBRC109023).</title>
        <authorList>
            <person name="Oka T."/>
            <person name="Ekino K."/>
            <person name="Fukuda K."/>
            <person name="Nomura Y."/>
        </authorList>
    </citation>
    <scope>NUCLEOTIDE SEQUENCE [LARGE SCALE GENOMIC DNA]</scope>
    <source>
        <strain evidence="3">No. 5 / NBRC 109023</strain>
    </source>
</reference>
<dbReference type="Pfam" id="PF06772">
    <property type="entry name" value="LtrA"/>
    <property type="match status" value="1"/>
</dbReference>
<evidence type="ECO:0000313" key="3">
    <source>
        <dbReference type="Proteomes" id="UP000018001"/>
    </source>
</evidence>
<keyword evidence="1" id="KW-1133">Transmembrane helix</keyword>
<dbReference type="InParanoid" id="V5GF27"/>
<dbReference type="PANTHER" id="PTHR36840">
    <property type="entry name" value="BLL5714 PROTEIN"/>
    <property type="match status" value="1"/>
</dbReference>
<dbReference type="HOGENOM" id="CLU_022899_0_0_1"/>
<dbReference type="AlphaFoldDB" id="V5GF27"/>
<feature type="transmembrane region" description="Helical" evidence="1">
    <location>
        <begin position="282"/>
        <end position="304"/>
    </location>
</feature>
<dbReference type="Proteomes" id="UP000018001">
    <property type="component" value="Unassembled WGS sequence"/>
</dbReference>
<dbReference type="eggNOG" id="ENOG502RZXZ">
    <property type="taxonomic scope" value="Eukaryota"/>
</dbReference>
<keyword evidence="1" id="KW-0472">Membrane</keyword>
<feature type="transmembrane region" description="Helical" evidence="1">
    <location>
        <begin position="216"/>
        <end position="233"/>
    </location>
</feature>
<dbReference type="InterPro" id="IPR010640">
    <property type="entry name" value="Low_temperature_requirement_A"/>
</dbReference>
<keyword evidence="3" id="KW-1185">Reference proteome</keyword>
<evidence type="ECO:0000313" key="2">
    <source>
        <dbReference type="EMBL" id="GAD99557.1"/>
    </source>
</evidence>
<comment type="caution">
    <text evidence="2">The sequence shown here is derived from an EMBL/GenBank/DDBJ whole genome shotgun (WGS) entry which is preliminary data.</text>
</comment>
<organism evidence="2 3">
    <name type="scientific">Byssochlamys spectabilis (strain No. 5 / NBRC 109023)</name>
    <name type="common">Paecilomyces variotii</name>
    <dbReference type="NCBI Taxonomy" id="1356009"/>
    <lineage>
        <taxon>Eukaryota</taxon>
        <taxon>Fungi</taxon>
        <taxon>Dikarya</taxon>
        <taxon>Ascomycota</taxon>
        <taxon>Pezizomycotina</taxon>
        <taxon>Eurotiomycetes</taxon>
        <taxon>Eurotiomycetidae</taxon>
        <taxon>Eurotiales</taxon>
        <taxon>Thermoascaceae</taxon>
        <taxon>Paecilomyces</taxon>
    </lineage>
</organism>
<feature type="transmembrane region" description="Helical" evidence="1">
    <location>
        <begin position="167"/>
        <end position="185"/>
    </location>
</feature>
<gene>
    <name evidence="2" type="ORF">PVAR5_8272</name>
</gene>
<feature type="transmembrane region" description="Helical" evidence="1">
    <location>
        <begin position="316"/>
        <end position="335"/>
    </location>
</feature>
<feature type="transmembrane region" description="Helical" evidence="1">
    <location>
        <begin position="245"/>
        <end position="262"/>
    </location>
</feature>
<dbReference type="PANTHER" id="PTHR36840:SF1">
    <property type="entry name" value="BLL5714 PROTEIN"/>
    <property type="match status" value="1"/>
</dbReference>
<evidence type="ECO:0000256" key="1">
    <source>
        <dbReference type="SAM" id="Phobius"/>
    </source>
</evidence>
<feature type="transmembrane region" description="Helical" evidence="1">
    <location>
        <begin position="378"/>
        <end position="396"/>
    </location>
</feature>
<dbReference type="EMBL" id="BAUL01000303">
    <property type="protein sequence ID" value="GAD99557.1"/>
    <property type="molecule type" value="Genomic_DNA"/>
</dbReference>
<name>V5GF27_BYSSN</name>
<feature type="transmembrane region" description="Helical" evidence="1">
    <location>
        <begin position="104"/>
        <end position="121"/>
    </location>
</feature>